<dbReference type="Proteomes" id="UP000478052">
    <property type="component" value="Unassembled WGS sequence"/>
</dbReference>
<dbReference type="AlphaFoldDB" id="A0A6G0ZRC5"/>
<evidence type="ECO:0000313" key="1">
    <source>
        <dbReference type="EMBL" id="KAF0774188.1"/>
    </source>
</evidence>
<protein>
    <submittedName>
        <fullName evidence="1">Uncharacterized protein</fullName>
    </submittedName>
</protein>
<accession>A0A6G0ZRC5</accession>
<evidence type="ECO:0000313" key="2">
    <source>
        <dbReference type="Proteomes" id="UP000478052"/>
    </source>
</evidence>
<keyword evidence="2" id="KW-1185">Reference proteome</keyword>
<organism evidence="1 2">
    <name type="scientific">Aphis craccivora</name>
    <name type="common">Cowpea aphid</name>
    <dbReference type="NCBI Taxonomy" id="307492"/>
    <lineage>
        <taxon>Eukaryota</taxon>
        <taxon>Metazoa</taxon>
        <taxon>Ecdysozoa</taxon>
        <taxon>Arthropoda</taxon>
        <taxon>Hexapoda</taxon>
        <taxon>Insecta</taxon>
        <taxon>Pterygota</taxon>
        <taxon>Neoptera</taxon>
        <taxon>Paraneoptera</taxon>
        <taxon>Hemiptera</taxon>
        <taxon>Sternorrhyncha</taxon>
        <taxon>Aphidomorpha</taxon>
        <taxon>Aphidoidea</taxon>
        <taxon>Aphididae</taxon>
        <taxon>Aphidini</taxon>
        <taxon>Aphis</taxon>
        <taxon>Aphis</taxon>
    </lineage>
</organism>
<name>A0A6G0ZRC5_APHCR</name>
<reference evidence="1 2" key="1">
    <citation type="submission" date="2019-08" db="EMBL/GenBank/DDBJ databases">
        <title>Whole genome of Aphis craccivora.</title>
        <authorList>
            <person name="Voronova N.V."/>
            <person name="Shulinski R.S."/>
            <person name="Bandarenka Y.V."/>
            <person name="Zhorov D.G."/>
            <person name="Warner D."/>
        </authorList>
    </citation>
    <scope>NUCLEOTIDE SEQUENCE [LARGE SCALE GENOMIC DNA]</scope>
    <source>
        <strain evidence="1">180601</strain>
        <tissue evidence="1">Whole Body</tissue>
    </source>
</reference>
<dbReference type="EMBL" id="VUJU01000003">
    <property type="protein sequence ID" value="KAF0774188.1"/>
    <property type="molecule type" value="Genomic_DNA"/>
</dbReference>
<sequence>MSQFILLTTTMAKTTSWCVINELAFLSVRFFLPMEAMTILNKEYVLQKT</sequence>
<proteinExistence type="predicted"/>
<comment type="caution">
    <text evidence="1">The sequence shown here is derived from an EMBL/GenBank/DDBJ whole genome shotgun (WGS) entry which is preliminary data.</text>
</comment>
<gene>
    <name evidence="1" type="ORF">FWK35_00004379</name>
</gene>